<dbReference type="CDD" id="cd06850">
    <property type="entry name" value="biotinyl_domain"/>
    <property type="match status" value="1"/>
</dbReference>
<dbReference type="AlphaFoldDB" id="A0A171A750"/>
<feature type="domain" description="Lipoyl-binding" evidence="2">
    <location>
        <begin position="64"/>
        <end position="139"/>
    </location>
</feature>
<dbReference type="InterPro" id="IPR050709">
    <property type="entry name" value="Biotin_Carboxyl_Carrier/Decarb"/>
</dbReference>
<dbReference type="InterPro" id="IPR011053">
    <property type="entry name" value="Single_hybrid_motif"/>
</dbReference>
<dbReference type="InterPro" id="IPR001882">
    <property type="entry name" value="Biotin_BS"/>
</dbReference>
<dbReference type="FunFam" id="2.40.50.100:FF:000003">
    <property type="entry name" value="Acetyl-CoA carboxylase biotin carboxyl carrier protein"/>
    <property type="match status" value="1"/>
</dbReference>
<dbReference type="Gene3D" id="2.40.50.100">
    <property type="match status" value="1"/>
</dbReference>
<name>A0A171A750_9BACT</name>
<gene>
    <name evidence="3" type="ORF">PJIAN_3677</name>
</gene>
<dbReference type="PANTHER" id="PTHR45266:SF3">
    <property type="entry name" value="OXALOACETATE DECARBOXYLASE ALPHA CHAIN"/>
    <property type="match status" value="1"/>
</dbReference>
<dbReference type="InterPro" id="IPR000089">
    <property type="entry name" value="Biotin_lipoyl"/>
</dbReference>
<reference evidence="4" key="1">
    <citation type="submission" date="2016-04" db="EMBL/GenBank/DDBJ databases">
        <title>Draft genome sequence of Paludibacter jiangxiensis strain NM7.</title>
        <authorList>
            <person name="Qiu Y."/>
            <person name="Matsuura N."/>
            <person name="Ohashi A."/>
            <person name="Tourlousse M.D."/>
            <person name="Sekiguchi Y."/>
        </authorList>
    </citation>
    <scope>NUCLEOTIDE SEQUENCE [LARGE SCALE GENOMIC DNA]</scope>
    <source>
        <strain evidence="4">NM7</strain>
    </source>
</reference>
<organism evidence="3 4">
    <name type="scientific">Paludibacter jiangxiensis</name>
    <dbReference type="NCBI Taxonomy" id="681398"/>
    <lineage>
        <taxon>Bacteria</taxon>
        <taxon>Pseudomonadati</taxon>
        <taxon>Bacteroidota</taxon>
        <taxon>Bacteroidia</taxon>
        <taxon>Bacteroidales</taxon>
        <taxon>Paludibacteraceae</taxon>
        <taxon>Paludibacter</taxon>
    </lineage>
</organism>
<reference evidence="4" key="2">
    <citation type="journal article" date="2017" name="Genome Announc.">
        <title>Draft genome sequence of Paludibacter jiangxiensis NM7(T), a propionate-producing fermentative bacterium.</title>
        <authorList>
            <person name="Qiu Y.-L."/>
            <person name="Tourlousse D.M."/>
            <person name="Matsuura N."/>
            <person name="Ohashi A."/>
            <person name="Sekiguchi Y."/>
        </authorList>
    </citation>
    <scope>NUCLEOTIDE SEQUENCE [LARGE SCALE GENOMIC DNA]</scope>
    <source>
        <strain evidence="4">NM7</strain>
    </source>
</reference>
<keyword evidence="4" id="KW-1185">Reference proteome</keyword>
<accession>A0A171A750</accession>
<dbReference type="OrthoDB" id="9812676at2"/>
<dbReference type="EMBL" id="BDCR01000003">
    <property type="protein sequence ID" value="GAT63351.1"/>
    <property type="molecule type" value="Genomic_DNA"/>
</dbReference>
<comment type="caution">
    <text evidence="3">The sequence shown here is derived from an EMBL/GenBank/DDBJ whole genome shotgun (WGS) entry which is preliminary data.</text>
</comment>
<protein>
    <submittedName>
        <fullName evidence="3">Biotin-requiring enzyme</fullName>
    </submittedName>
</protein>
<dbReference type="PROSITE" id="PS00188">
    <property type="entry name" value="BIOTIN"/>
    <property type="match status" value="1"/>
</dbReference>
<evidence type="ECO:0000259" key="2">
    <source>
        <dbReference type="PROSITE" id="PS50968"/>
    </source>
</evidence>
<sequence>MKEYKYKIAGKDYKVVINKVEDFVAEVEVNGETYQVEMEKVEKAAPVIVRPVVAAAAPVASAPKAATGAAGAIKSPLPGIILEINVNVGDVVKVGQKVAMLEAMKMENAINADHEGKVVSINVNKGDSVLEGTDLIVLE</sequence>
<evidence type="ECO:0000256" key="1">
    <source>
        <dbReference type="ARBA" id="ARBA00023267"/>
    </source>
</evidence>
<dbReference type="Pfam" id="PF00364">
    <property type="entry name" value="Biotin_lipoyl"/>
    <property type="match status" value="1"/>
</dbReference>
<dbReference type="PANTHER" id="PTHR45266">
    <property type="entry name" value="OXALOACETATE DECARBOXYLASE ALPHA CHAIN"/>
    <property type="match status" value="1"/>
</dbReference>
<dbReference type="Proteomes" id="UP000076586">
    <property type="component" value="Unassembled WGS sequence"/>
</dbReference>
<dbReference type="STRING" id="681398.PJIAN_3677"/>
<dbReference type="PROSITE" id="PS50968">
    <property type="entry name" value="BIOTINYL_LIPOYL"/>
    <property type="match status" value="1"/>
</dbReference>
<evidence type="ECO:0000313" key="3">
    <source>
        <dbReference type="EMBL" id="GAT63351.1"/>
    </source>
</evidence>
<dbReference type="RefSeq" id="WP_068704432.1">
    <property type="nucleotide sequence ID" value="NZ_BDCR01000003.1"/>
</dbReference>
<dbReference type="SUPFAM" id="SSF51230">
    <property type="entry name" value="Single hybrid motif"/>
    <property type="match status" value="1"/>
</dbReference>
<evidence type="ECO:0000313" key="4">
    <source>
        <dbReference type="Proteomes" id="UP000076586"/>
    </source>
</evidence>
<proteinExistence type="predicted"/>
<keyword evidence="1" id="KW-0092">Biotin</keyword>